<dbReference type="AlphaFoldDB" id="A0A023EXU6"/>
<dbReference type="GO" id="GO:0016301">
    <property type="term" value="F:kinase activity"/>
    <property type="evidence" value="ECO:0007669"/>
    <property type="project" value="UniProtKB-KW"/>
</dbReference>
<name>A0A023EXU6_TRIIF</name>
<proteinExistence type="evidence at transcript level"/>
<dbReference type="PROSITE" id="PS51286">
    <property type="entry name" value="RAP"/>
    <property type="match status" value="1"/>
</dbReference>
<feature type="domain" description="RAP" evidence="1">
    <location>
        <begin position="517"/>
        <end position="574"/>
    </location>
</feature>
<dbReference type="SMART" id="SM00952">
    <property type="entry name" value="RAP"/>
    <property type="match status" value="1"/>
</dbReference>
<evidence type="ECO:0000259" key="1">
    <source>
        <dbReference type="PROSITE" id="PS51286"/>
    </source>
</evidence>
<feature type="non-terminal residue" evidence="2">
    <location>
        <position position="1"/>
    </location>
</feature>
<dbReference type="EMBL" id="GBBI01004607">
    <property type="protein sequence ID" value="JAC14105.1"/>
    <property type="molecule type" value="mRNA"/>
</dbReference>
<keyword evidence="2" id="KW-0808">Transferase</keyword>
<reference evidence="2" key="1">
    <citation type="journal article" date="2014" name="PLoS Negl. Trop. Dis.">
        <title>An updated insight into the Sialotranscriptome of Triatoma infestans: developmental stage and geographic variations.</title>
        <authorList>
            <person name="Schwarz A."/>
            <person name="Medrano-Mercado N."/>
            <person name="Schaub G.A."/>
            <person name="Struchiner C.J."/>
            <person name="Bargues M.D."/>
            <person name="Levy M.Z."/>
            <person name="Ribeiro J.M."/>
        </authorList>
    </citation>
    <scope>NUCLEOTIDE SEQUENCE</scope>
    <source>
        <strain evidence="2">Chile</strain>
        <tissue evidence="2">Salivary glands</tissue>
    </source>
</reference>
<organism evidence="2">
    <name type="scientific">Triatoma infestans</name>
    <name type="common">Assassin bug</name>
    <dbReference type="NCBI Taxonomy" id="30076"/>
    <lineage>
        <taxon>Eukaryota</taxon>
        <taxon>Metazoa</taxon>
        <taxon>Ecdysozoa</taxon>
        <taxon>Arthropoda</taxon>
        <taxon>Hexapoda</taxon>
        <taxon>Insecta</taxon>
        <taxon>Pterygota</taxon>
        <taxon>Neoptera</taxon>
        <taxon>Paraneoptera</taxon>
        <taxon>Hemiptera</taxon>
        <taxon>Heteroptera</taxon>
        <taxon>Panheteroptera</taxon>
        <taxon>Cimicomorpha</taxon>
        <taxon>Reduviidae</taxon>
        <taxon>Triatominae</taxon>
        <taxon>Triatoma</taxon>
    </lineage>
</organism>
<keyword evidence="2" id="KW-0418">Kinase</keyword>
<accession>A0A023EXU6</accession>
<dbReference type="InterPro" id="IPR013584">
    <property type="entry name" value="RAP"/>
</dbReference>
<evidence type="ECO:0000313" key="2">
    <source>
        <dbReference type="EMBL" id="JAC14105.1"/>
    </source>
</evidence>
<protein>
    <submittedName>
        <fullName evidence="2">Putative fast kinase domain-containing protein 2</fullName>
    </submittedName>
</protein>
<sequence length="579" mass="66613">RDNFGTEAQSLQTSPDILLKNIKSATDISDILLSVKMHHNIMNSRHVIQAFRAIFALQKSEYTNMSNGEVSRSSEFKTLCHELKKQIRTIGIDDRIDALKTLSYLGVPASTKIVQILLQTLTKDIVELSLQQITFLDFLIKDFEKGPLVEALQIALPLIFDAYLHTKMEGDSFQYLTDLLHYATRKNLSGASLYLINTIMKKRQEMDFKSAKSIIRSICELKMEDSRHRPLLHHALDLMVENRSNCTYQDFDILISKMVNKFLDRNPYFYHEEFLNSAINFILSNDCGFNESIWMLRKAIKFGHVSYELLDYLIGKIEQDPKLIAESGTLVLFTFIKGLSQADYRPANWQTIEPLVIKNALSHKHQWNLPWINFLRDLCTLDTWSLELIAFIFSPEFQEHFLKEYSIFDHLQLMSVYQAVKMLCPWYNGPWPDTQAIDSAIKANGIYLTESPLRDSLIQGLGDKRCLLNGVSTKLGHYIDHVISLRKGGYPMAFTNMDTNTQIFLEDLPKTEESTLIAIFYLPASAFTINTNKLKGSFRLMLQTLELYGATVVYVNSNKWDQLMDSEKVPFVMNLIKTV</sequence>